<dbReference type="AlphaFoldDB" id="A0AAD3MMB1"/>
<evidence type="ECO:0000313" key="2">
    <source>
        <dbReference type="Proteomes" id="UP001279410"/>
    </source>
</evidence>
<dbReference type="EMBL" id="BRZM01000024">
    <property type="protein sequence ID" value="GLD56411.1"/>
    <property type="molecule type" value="Genomic_DNA"/>
</dbReference>
<dbReference type="Proteomes" id="UP001279410">
    <property type="component" value="Unassembled WGS sequence"/>
</dbReference>
<keyword evidence="2" id="KW-1185">Reference proteome</keyword>
<protein>
    <submittedName>
        <fullName evidence="1">Uncharacterized protein</fullName>
    </submittedName>
</protein>
<evidence type="ECO:0000313" key="1">
    <source>
        <dbReference type="EMBL" id="GLD56411.1"/>
    </source>
</evidence>
<proteinExistence type="predicted"/>
<sequence length="121" mass="13957">MEADLKHADRCMFYGYLLAYWSCFYGHGPGIYTNLTEQEVNEARAGGREKGFLIHIKEHKTNKRFGETQIFLTPESLNLSFDTRKMAGEVAIEDCSSTDACMAMRFFRVKVPVWWMTAQLT</sequence>
<comment type="caution">
    <text evidence="1">The sequence shown here is derived from an EMBL/GenBank/DDBJ whole genome shotgun (WGS) entry which is preliminary data.</text>
</comment>
<name>A0AAD3MMB1_LATJO</name>
<reference evidence="1" key="1">
    <citation type="submission" date="2022-08" db="EMBL/GenBank/DDBJ databases">
        <title>Genome sequencing of akame (Lates japonicus).</title>
        <authorList>
            <person name="Hashiguchi Y."/>
            <person name="Takahashi H."/>
        </authorList>
    </citation>
    <scope>NUCLEOTIDE SEQUENCE</scope>
    <source>
        <strain evidence="1">Kochi</strain>
    </source>
</reference>
<organism evidence="1 2">
    <name type="scientific">Lates japonicus</name>
    <name type="common">Japanese lates</name>
    <dbReference type="NCBI Taxonomy" id="270547"/>
    <lineage>
        <taxon>Eukaryota</taxon>
        <taxon>Metazoa</taxon>
        <taxon>Chordata</taxon>
        <taxon>Craniata</taxon>
        <taxon>Vertebrata</taxon>
        <taxon>Euteleostomi</taxon>
        <taxon>Actinopterygii</taxon>
        <taxon>Neopterygii</taxon>
        <taxon>Teleostei</taxon>
        <taxon>Neoteleostei</taxon>
        <taxon>Acanthomorphata</taxon>
        <taxon>Carangaria</taxon>
        <taxon>Carangaria incertae sedis</taxon>
        <taxon>Centropomidae</taxon>
        <taxon>Lates</taxon>
    </lineage>
</organism>
<gene>
    <name evidence="1" type="ORF">AKAME5_000876100</name>
</gene>
<accession>A0AAD3MMB1</accession>